<dbReference type="Gene3D" id="1.10.10.10">
    <property type="entry name" value="Winged helix-like DNA-binding domain superfamily/Winged helix DNA-binding domain"/>
    <property type="match status" value="1"/>
</dbReference>
<evidence type="ECO:0000256" key="2">
    <source>
        <dbReference type="ARBA" id="ARBA00023125"/>
    </source>
</evidence>
<evidence type="ECO:0000256" key="4">
    <source>
        <dbReference type="SAM" id="MobiDB-lite"/>
    </source>
</evidence>
<dbReference type="SUPFAM" id="SSF55781">
    <property type="entry name" value="GAF domain-like"/>
    <property type="match status" value="1"/>
</dbReference>
<dbReference type="InterPro" id="IPR036388">
    <property type="entry name" value="WH-like_DNA-bd_sf"/>
</dbReference>
<comment type="caution">
    <text evidence="7">The sequence shown here is derived from an EMBL/GenBank/DDBJ whole genome shotgun (WGS) entry which is preliminary data.</text>
</comment>
<dbReference type="Pfam" id="PF09339">
    <property type="entry name" value="HTH_IclR"/>
    <property type="match status" value="1"/>
</dbReference>
<dbReference type="PROSITE" id="PS51077">
    <property type="entry name" value="HTH_ICLR"/>
    <property type="match status" value="1"/>
</dbReference>
<dbReference type="InterPro" id="IPR036390">
    <property type="entry name" value="WH_DNA-bd_sf"/>
</dbReference>
<reference evidence="7 8" key="1">
    <citation type="submission" date="2022-07" db="EMBL/GenBank/DDBJ databases">
        <authorList>
            <person name="Phongsopitanun W."/>
            <person name="Tanasupawat S."/>
        </authorList>
    </citation>
    <scope>NUCLEOTIDE SEQUENCE [LARGE SCALE GENOMIC DNA]</scope>
    <source>
        <strain evidence="7 8">RCU-064</strain>
    </source>
</reference>
<evidence type="ECO:0000256" key="3">
    <source>
        <dbReference type="ARBA" id="ARBA00023163"/>
    </source>
</evidence>
<dbReference type="InterPro" id="IPR005471">
    <property type="entry name" value="Tscrpt_reg_IclR_N"/>
</dbReference>
<proteinExistence type="predicted"/>
<dbReference type="EMBL" id="JANIAA010000002">
    <property type="protein sequence ID" value="MCQ8187876.1"/>
    <property type="molecule type" value="Genomic_DNA"/>
</dbReference>
<feature type="region of interest" description="Disordered" evidence="4">
    <location>
        <begin position="1"/>
        <end position="20"/>
    </location>
</feature>
<dbReference type="PANTHER" id="PTHR30136">
    <property type="entry name" value="HELIX-TURN-HELIX TRANSCRIPTIONAL REGULATOR, ICLR FAMILY"/>
    <property type="match status" value="1"/>
</dbReference>
<dbReference type="Pfam" id="PF01614">
    <property type="entry name" value="IclR_C"/>
    <property type="match status" value="1"/>
</dbReference>
<keyword evidence="2" id="KW-0238">DNA-binding</keyword>
<dbReference type="PROSITE" id="PS51078">
    <property type="entry name" value="ICLR_ED"/>
    <property type="match status" value="1"/>
</dbReference>
<feature type="domain" description="HTH iclR-type" evidence="5">
    <location>
        <begin position="48"/>
        <end position="108"/>
    </location>
</feature>
<evidence type="ECO:0000313" key="8">
    <source>
        <dbReference type="Proteomes" id="UP001204746"/>
    </source>
</evidence>
<evidence type="ECO:0000259" key="6">
    <source>
        <dbReference type="PROSITE" id="PS51078"/>
    </source>
</evidence>
<protein>
    <submittedName>
        <fullName evidence="7">IclR family transcriptional regulator</fullName>
    </submittedName>
</protein>
<keyword evidence="8" id="KW-1185">Reference proteome</keyword>
<dbReference type="SUPFAM" id="SSF46785">
    <property type="entry name" value="Winged helix' DNA-binding domain"/>
    <property type="match status" value="1"/>
</dbReference>
<dbReference type="Gene3D" id="3.30.450.40">
    <property type="match status" value="1"/>
</dbReference>
<evidence type="ECO:0000313" key="7">
    <source>
        <dbReference type="EMBL" id="MCQ8187876.1"/>
    </source>
</evidence>
<gene>
    <name evidence="7" type="ORF">NP777_06365</name>
</gene>
<dbReference type="InterPro" id="IPR029016">
    <property type="entry name" value="GAF-like_dom_sf"/>
</dbReference>
<sequence>MTTAPLPSDPAPEVDACPRPGRMQPQAMAVSFRTVVGGQPQKRPAYLVASVDNALRLLQLLRDEGRLQLKDAARELGVAQSTAHRLLSTLVYRGFAVQDEHRAYLPGPGMGNGPAGLSWARQLRNLATPHLENLSNQLGETVNLMIRGRARVRFLLSIEADNILRIGDRQGAVLPARYTAGGKALLAELDRPTLRRLYRGTDSELVGEQLDERTFGALLTELGLVRRNGHAISVEQTEAGVADVGMVIVAHRPTVMAAFSVATPRTRFRSLFESNAIELMHHTRRELERELRAHGLSATG</sequence>
<dbReference type="InterPro" id="IPR014757">
    <property type="entry name" value="Tscrpt_reg_IclR_C"/>
</dbReference>
<dbReference type="SMART" id="SM00346">
    <property type="entry name" value="HTH_ICLR"/>
    <property type="match status" value="1"/>
</dbReference>
<dbReference type="PANTHER" id="PTHR30136:SF24">
    <property type="entry name" value="HTH-TYPE TRANSCRIPTIONAL REPRESSOR ALLR"/>
    <property type="match status" value="1"/>
</dbReference>
<evidence type="ECO:0000256" key="1">
    <source>
        <dbReference type="ARBA" id="ARBA00023015"/>
    </source>
</evidence>
<dbReference type="Proteomes" id="UP001204746">
    <property type="component" value="Unassembled WGS sequence"/>
</dbReference>
<dbReference type="InterPro" id="IPR050707">
    <property type="entry name" value="HTH_MetabolicPath_Reg"/>
</dbReference>
<evidence type="ECO:0000259" key="5">
    <source>
        <dbReference type="PROSITE" id="PS51077"/>
    </source>
</evidence>
<feature type="domain" description="IclR-ED" evidence="6">
    <location>
        <begin position="111"/>
        <end position="293"/>
    </location>
</feature>
<keyword evidence="3" id="KW-0804">Transcription</keyword>
<organism evidence="7 8">
    <name type="scientific">Streptomyces rugosispiralis</name>
    <dbReference type="NCBI Taxonomy" id="2967341"/>
    <lineage>
        <taxon>Bacteria</taxon>
        <taxon>Bacillati</taxon>
        <taxon>Actinomycetota</taxon>
        <taxon>Actinomycetes</taxon>
        <taxon>Kitasatosporales</taxon>
        <taxon>Streptomycetaceae</taxon>
        <taxon>Streptomyces</taxon>
    </lineage>
</organism>
<name>A0ABT1UU58_9ACTN</name>
<dbReference type="RefSeq" id="WP_256649045.1">
    <property type="nucleotide sequence ID" value="NZ_JANIAA010000002.1"/>
</dbReference>
<accession>A0ABT1UU58</accession>
<keyword evidence="1" id="KW-0805">Transcription regulation</keyword>